<dbReference type="InterPro" id="IPR055348">
    <property type="entry name" value="DctQ"/>
</dbReference>
<evidence type="ECO:0000313" key="12">
    <source>
        <dbReference type="Proteomes" id="UP001235343"/>
    </source>
</evidence>
<evidence type="ECO:0000256" key="3">
    <source>
        <dbReference type="ARBA" id="ARBA00022475"/>
    </source>
</evidence>
<evidence type="ECO:0000256" key="1">
    <source>
        <dbReference type="ARBA" id="ARBA00004429"/>
    </source>
</evidence>
<evidence type="ECO:0000256" key="2">
    <source>
        <dbReference type="ARBA" id="ARBA00022448"/>
    </source>
</evidence>
<keyword evidence="6 9" id="KW-1133">Transmembrane helix</keyword>
<dbReference type="InterPro" id="IPR007387">
    <property type="entry name" value="TRAP_DctQ"/>
</dbReference>
<dbReference type="PANTHER" id="PTHR35011">
    <property type="entry name" value="2,3-DIKETO-L-GULONATE TRAP TRANSPORTER SMALL PERMEASE PROTEIN YIAM"/>
    <property type="match status" value="1"/>
</dbReference>
<keyword evidence="3" id="KW-1003">Cell membrane</keyword>
<dbReference type="Pfam" id="PF04290">
    <property type="entry name" value="DctQ"/>
    <property type="match status" value="1"/>
</dbReference>
<evidence type="ECO:0000256" key="7">
    <source>
        <dbReference type="ARBA" id="ARBA00023136"/>
    </source>
</evidence>
<keyword evidence="4" id="KW-0997">Cell inner membrane</keyword>
<comment type="caution">
    <text evidence="11">The sequence shown here is derived from an EMBL/GenBank/DDBJ whole genome shotgun (WGS) entry which is preliminary data.</text>
</comment>
<feature type="transmembrane region" description="Helical" evidence="9">
    <location>
        <begin position="48"/>
        <end position="65"/>
    </location>
</feature>
<evidence type="ECO:0000256" key="4">
    <source>
        <dbReference type="ARBA" id="ARBA00022519"/>
    </source>
</evidence>
<dbReference type="PANTHER" id="PTHR35011:SF2">
    <property type="entry name" value="2,3-DIKETO-L-GULONATE TRAP TRANSPORTER SMALL PERMEASE PROTEIN YIAM"/>
    <property type="match status" value="1"/>
</dbReference>
<accession>A0ABT7L5A4</accession>
<keyword evidence="7 9" id="KW-0472">Membrane</keyword>
<feature type="transmembrane region" description="Helical" evidence="9">
    <location>
        <begin position="12"/>
        <end position="33"/>
    </location>
</feature>
<evidence type="ECO:0000256" key="8">
    <source>
        <dbReference type="ARBA" id="ARBA00038436"/>
    </source>
</evidence>
<evidence type="ECO:0000256" key="5">
    <source>
        <dbReference type="ARBA" id="ARBA00022692"/>
    </source>
</evidence>
<reference evidence="11 12" key="1">
    <citation type="submission" date="2023-06" db="EMBL/GenBank/DDBJ databases">
        <title>Aquibacillus rhizosphaerae LR5S19.</title>
        <authorList>
            <person name="Sun J.-Q."/>
        </authorList>
    </citation>
    <scope>NUCLEOTIDE SEQUENCE [LARGE SCALE GENOMIC DNA]</scope>
    <source>
        <strain evidence="11 12">LR5S19</strain>
    </source>
</reference>
<evidence type="ECO:0000256" key="9">
    <source>
        <dbReference type="SAM" id="Phobius"/>
    </source>
</evidence>
<evidence type="ECO:0000259" key="10">
    <source>
        <dbReference type="Pfam" id="PF04290"/>
    </source>
</evidence>
<feature type="transmembrane region" description="Helical" evidence="9">
    <location>
        <begin position="85"/>
        <end position="105"/>
    </location>
</feature>
<gene>
    <name evidence="11" type="ORF">QQS35_07910</name>
</gene>
<evidence type="ECO:0000256" key="6">
    <source>
        <dbReference type="ARBA" id="ARBA00022989"/>
    </source>
</evidence>
<name>A0ABT7L5A4_9BACI</name>
<sequence>MLYTIKKWLDRLILSISYFLTFVLVIGALWQVFSRYVLSEPSTFTNELLRFLLVWTALLGASYAFGSNKHLALTFVKNKIKGKSWLVVSVINDVFILAFAILVLIKGGSQLVETTMTQLTPILQIPMGVVYSILPISGIIIVLYKILNIKFYAKPAEKVGE</sequence>
<dbReference type="EMBL" id="JASTZU010000027">
    <property type="protein sequence ID" value="MDL4840367.1"/>
    <property type="molecule type" value="Genomic_DNA"/>
</dbReference>
<dbReference type="Proteomes" id="UP001235343">
    <property type="component" value="Unassembled WGS sequence"/>
</dbReference>
<organism evidence="11 12">
    <name type="scientific">Aquibacillus rhizosphaerae</name>
    <dbReference type="NCBI Taxonomy" id="3051431"/>
    <lineage>
        <taxon>Bacteria</taxon>
        <taxon>Bacillati</taxon>
        <taxon>Bacillota</taxon>
        <taxon>Bacilli</taxon>
        <taxon>Bacillales</taxon>
        <taxon>Bacillaceae</taxon>
        <taxon>Aquibacillus</taxon>
    </lineage>
</organism>
<comment type="similarity">
    <text evidence="8">Belongs to the TRAP transporter small permease family.</text>
</comment>
<comment type="subcellular location">
    <subcellularLocation>
        <location evidence="1">Cell inner membrane</location>
        <topology evidence="1">Multi-pass membrane protein</topology>
    </subcellularLocation>
</comment>
<evidence type="ECO:0000313" key="11">
    <source>
        <dbReference type="EMBL" id="MDL4840367.1"/>
    </source>
</evidence>
<dbReference type="RefSeq" id="WP_285931396.1">
    <property type="nucleotide sequence ID" value="NZ_JASTZU010000027.1"/>
</dbReference>
<feature type="domain" description="Tripartite ATP-independent periplasmic transporters DctQ component" evidence="10">
    <location>
        <begin position="25"/>
        <end position="148"/>
    </location>
</feature>
<feature type="transmembrane region" description="Helical" evidence="9">
    <location>
        <begin position="125"/>
        <end position="144"/>
    </location>
</feature>
<protein>
    <submittedName>
        <fullName evidence="11">TRAP transporter small permease</fullName>
    </submittedName>
</protein>
<keyword evidence="2" id="KW-0813">Transport</keyword>
<keyword evidence="12" id="KW-1185">Reference proteome</keyword>
<keyword evidence="5 9" id="KW-0812">Transmembrane</keyword>
<proteinExistence type="inferred from homology"/>